<sequence>MKKGVIFILGVLLLVSSCTSNTAVGAHMGGEFGHVIGSAIGGLTGGWRGHHTGAIIGTVGGIAAGAAIGSAIDKAQERKYEEHIPQRRQQPADDIIYMDDEISMLEIRHAMITETQHDGVLTRGEECSVVFEIHNTSDNTVYDVCPFVEDVTGNKHINISPNLKIESIGPRQGVRYTATILADKRLKDGEIMVRVGVAQGGKEVTSQTRQFTVPTAKNVRE</sequence>
<protein>
    <recommendedName>
        <fullName evidence="6">Glycine zipper</fullName>
    </recommendedName>
</protein>
<name>A0A1H0F731_9BACT</name>
<organism evidence="3 5">
    <name type="scientific">Prevotella communis</name>
    <dbReference type="NCBI Taxonomy" id="2913614"/>
    <lineage>
        <taxon>Bacteria</taxon>
        <taxon>Pseudomonadati</taxon>
        <taxon>Bacteroidota</taxon>
        <taxon>Bacteroidia</taxon>
        <taxon>Bacteroidales</taxon>
        <taxon>Prevotellaceae</taxon>
        <taxon>Prevotella</taxon>
    </lineage>
</organism>
<evidence type="ECO:0000313" key="4">
    <source>
        <dbReference type="Proteomes" id="UP000198779"/>
    </source>
</evidence>
<keyword evidence="4" id="KW-1185">Reference proteome</keyword>
<reference evidence="3 4" key="2">
    <citation type="submission" date="2016-10" db="EMBL/GenBank/DDBJ databases">
        <authorList>
            <person name="Varghese N."/>
            <person name="Submissions S."/>
        </authorList>
    </citation>
    <scope>NUCLEOTIDE SEQUENCE</scope>
    <source>
        <strain evidence="3">BP1-145</strain>
        <strain evidence="4">BP1-148</strain>
    </source>
</reference>
<accession>A0A1H0F731</accession>
<evidence type="ECO:0000256" key="1">
    <source>
        <dbReference type="SAM" id="SignalP"/>
    </source>
</evidence>
<dbReference type="OrthoDB" id="1082851at2"/>
<reference evidence="2 5" key="1">
    <citation type="submission" date="2016-10" db="EMBL/GenBank/DDBJ databases">
        <authorList>
            <person name="de Groot N.N."/>
        </authorList>
    </citation>
    <scope>NUCLEOTIDE SEQUENCE [LARGE SCALE GENOMIC DNA]</scope>
    <source>
        <strain evidence="5">BP1-145</strain>
        <strain evidence="2">BP1-148</strain>
    </source>
</reference>
<dbReference type="AlphaFoldDB" id="A0A1H0F731"/>
<dbReference type="Proteomes" id="UP000199134">
    <property type="component" value="Unassembled WGS sequence"/>
</dbReference>
<dbReference type="Proteomes" id="UP000198779">
    <property type="component" value="Unassembled WGS sequence"/>
</dbReference>
<keyword evidence="1" id="KW-0732">Signal</keyword>
<evidence type="ECO:0000313" key="5">
    <source>
        <dbReference type="Proteomes" id="UP000199134"/>
    </source>
</evidence>
<accession>A0A1G7S7M8</accession>
<gene>
    <name evidence="3" type="ORF">SAMN04487900_10525</name>
    <name evidence="2" type="ORF">SAMN04487901_101221</name>
</gene>
<evidence type="ECO:0008006" key="6">
    <source>
        <dbReference type="Google" id="ProtNLM"/>
    </source>
</evidence>
<proteinExistence type="predicted"/>
<evidence type="ECO:0000313" key="3">
    <source>
        <dbReference type="EMBL" id="SDN90423.1"/>
    </source>
</evidence>
<dbReference type="STRING" id="645274.SAMN04487901_101221"/>
<dbReference type="EMBL" id="FNIW01000005">
    <property type="protein sequence ID" value="SDN90423.1"/>
    <property type="molecule type" value="Genomic_DNA"/>
</dbReference>
<dbReference type="PROSITE" id="PS51257">
    <property type="entry name" value="PROKAR_LIPOPROTEIN"/>
    <property type="match status" value="1"/>
</dbReference>
<dbReference type="EMBL" id="FNCQ01000001">
    <property type="protein sequence ID" value="SDG19036.1"/>
    <property type="molecule type" value="Genomic_DNA"/>
</dbReference>
<dbReference type="RefSeq" id="WP_143005698.1">
    <property type="nucleotide sequence ID" value="NZ_FNCQ01000001.1"/>
</dbReference>
<evidence type="ECO:0000313" key="2">
    <source>
        <dbReference type="EMBL" id="SDG19036.1"/>
    </source>
</evidence>
<feature type="chain" id="PRO_5041051323" description="Glycine zipper" evidence="1">
    <location>
        <begin position="23"/>
        <end position="221"/>
    </location>
</feature>
<feature type="signal peptide" evidence="1">
    <location>
        <begin position="1"/>
        <end position="22"/>
    </location>
</feature>